<dbReference type="PROSITE" id="PS50158">
    <property type="entry name" value="ZF_CCHC"/>
    <property type="match status" value="1"/>
</dbReference>
<dbReference type="PANTHER" id="PTHR35046:SF18">
    <property type="entry name" value="RNA-DIRECTED DNA POLYMERASE"/>
    <property type="match status" value="1"/>
</dbReference>
<feature type="region of interest" description="Disordered" evidence="2">
    <location>
        <begin position="77"/>
        <end position="96"/>
    </location>
</feature>
<accession>A0ABQ4ZZY1</accession>
<keyword evidence="6" id="KW-1185">Reference proteome</keyword>
<dbReference type="Proteomes" id="UP001151760">
    <property type="component" value="Unassembled WGS sequence"/>
</dbReference>
<evidence type="ECO:0000259" key="4">
    <source>
        <dbReference type="PROSITE" id="PS50878"/>
    </source>
</evidence>
<dbReference type="CDD" id="cd00303">
    <property type="entry name" value="retropepsin_like"/>
    <property type="match status" value="1"/>
</dbReference>
<protein>
    <submittedName>
        <fullName evidence="5">Nucleotidyltransferase, ribonuclease H</fullName>
    </submittedName>
</protein>
<gene>
    <name evidence="5" type="ORF">Tco_0801296</name>
</gene>
<evidence type="ECO:0000313" key="5">
    <source>
        <dbReference type="EMBL" id="GJS94328.1"/>
    </source>
</evidence>
<keyword evidence="1" id="KW-0862">Zinc</keyword>
<comment type="caution">
    <text evidence="5">The sequence shown here is derived from an EMBL/GenBank/DDBJ whole genome shotgun (WGS) entry which is preliminary data.</text>
</comment>
<evidence type="ECO:0000313" key="6">
    <source>
        <dbReference type="Proteomes" id="UP001151760"/>
    </source>
</evidence>
<dbReference type="InterPro" id="IPR021109">
    <property type="entry name" value="Peptidase_aspartic_dom_sf"/>
</dbReference>
<dbReference type="InterPro" id="IPR001878">
    <property type="entry name" value="Znf_CCHC"/>
</dbReference>
<dbReference type="CDD" id="cd01647">
    <property type="entry name" value="RT_LTR"/>
    <property type="match status" value="1"/>
</dbReference>
<feature type="compositionally biased region" description="Low complexity" evidence="2">
    <location>
        <begin position="80"/>
        <end position="89"/>
    </location>
</feature>
<dbReference type="InterPro" id="IPR043128">
    <property type="entry name" value="Rev_trsase/Diguanyl_cyclase"/>
</dbReference>
<dbReference type="Gene3D" id="2.40.70.10">
    <property type="entry name" value="Acid Proteases"/>
    <property type="match status" value="1"/>
</dbReference>
<reference evidence="5" key="1">
    <citation type="journal article" date="2022" name="Int. J. Mol. Sci.">
        <title>Draft Genome of Tanacetum Coccineum: Genomic Comparison of Closely Related Tanacetum-Family Plants.</title>
        <authorList>
            <person name="Yamashiro T."/>
            <person name="Shiraishi A."/>
            <person name="Nakayama K."/>
            <person name="Satake H."/>
        </authorList>
    </citation>
    <scope>NUCLEOTIDE SEQUENCE</scope>
</reference>
<keyword evidence="1" id="KW-0479">Metal-binding</keyword>
<dbReference type="PROSITE" id="PS50878">
    <property type="entry name" value="RT_POL"/>
    <property type="match status" value="1"/>
</dbReference>
<dbReference type="Pfam" id="PF03732">
    <property type="entry name" value="Retrotrans_gag"/>
    <property type="match status" value="1"/>
</dbReference>
<name>A0ABQ4ZZY1_9ASTR</name>
<dbReference type="Gene3D" id="3.30.70.270">
    <property type="match status" value="1"/>
</dbReference>
<evidence type="ECO:0000259" key="3">
    <source>
        <dbReference type="PROSITE" id="PS50158"/>
    </source>
</evidence>
<feature type="domain" description="Reverse transcriptase" evidence="4">
    <location>
        <begin position="439"/>
        <end position="618"/>
    </location>
</feature>
<dbReference type="PANTHER" id="PTHR35046">
    <property type="entry name" value="ZINC KNUCKLE (CCHC-TYPE) FAMILY PROTEIN"/>
    <property type="match status" value="1"/>
</dbReference>
<dbReference type="SUPFAM" id="SSF56672">
    <property type="entry name" value="DNA/RNA polymerases"/>
    <property type="match status" value="1"/>
</dbReference>
<dbReference type="Pfam" id="PF00098">
    <property type="entry name" value="zf-CCHC"/>
    <property type="match status" value="1"/>
</dbReference>
<proteinExistence type="predicted"/>
<dbReference type="Pfam" id="PF00078">
    <property type="entry name" value="RVT_1"/>
    <property type="match status" value="1"/>
</dbReference>
<dbReference type="Pfam" id="PF13650">
    <property type="entry name" value="Asp_protease_2"/>
    <property type="match status" value="1"/>
</dbReference>
<dbReference type="InterPro" id="IPR043502">
    <property type="entry name" value="DNA/RNA_pol_sf"/>
</dbReference>
<feature type="domain" description="CCHC-type" evidence="3">
    <location>
        <begin position="126"/>
        <end position="142"/>
    </location>
</feature>
<sequence length="658" mass="74252">MYQRLQNLKQGTKSVEDYAIEFYQIIARNDIQETDDQLVSRYIGGLRVQIMDSVNMFDPVTLSDAYQRALAFEKQNRRVGSSSSPAITGGSSGLGNMTSRFVPNQTKVGGGNTGPIPKGVGSSGLKCFNCGEPGHRQSECKKAGKRHLFADEEWEDNGLADNDYEEPPVFDDEQYEEEIVSRDVGVNLMIRPSCLTPKTVGDDWLKHIIFQSTCTILGKVCTFVVDPGSCDNLIAEEAVQKLGLKIENRPKPYKLQWLKKGGEVTVSKRVLVAFSVGTTYKDSVWCDVVPMDACHLLLGRPWEYDRNTTHYGRANTYSFLFDGVKITLMPNKPKELVNKPTGNLLTLSQFQDELQMGDDVFVLIGKEVAKDSEIPKAMIPLLKEFSDVFPDELPDGLPPLRDIQHHIDLEPGSQLPNRPHYRMSPGEHEELRRQVEELVSKGHVRESMSPCAVPALLTPKKDGSWRMCVDSRAINKITVRYRFPIPRLDDLLDQISGATIFTKLDLKSGYYQIRLRPGDEWKTAFKTREGLYEWLVMPFGLSNAPSTFMRVMNQLLRPFIGKFVVVYFDDILIYSASFSEHVTHVRQVLTLLRKDSFYAATKKCVFMTPKVLFLGYVVSGEGIQVDESKVAAVQNGHPNIPLLKSSFHGLLLFYRRLI</sequence>
<dbReference type="SUPFAM" id="SSF57756">
    <property type="entry name" value="Retrovirus zinc finger-like domains"/>
    <property type="match status" value="1"/>
</dbReference>
<dbReference type="SMART" id="SM00343">
    <property type="entry name" value="ZnF_C2HC"/>
    <property type="match status" value="1"/>
</dbReference>
<dbReference type="Gene3D" id="3.10.10.10">
    <property type="entry name" value="HIV Type 1 Reverse Transcriptase, subunit A, domain 1"/>
    <property type="match status" value="1"/>
</dbReference>
<organism evidence="5 6">
    <name type="scientific">Tanacetum coccineum</name>
    <dbReference type="NCBI Taxonomy" id="301880"/>
    <lineage>
        <taxon>Eukaryota</taxon>
        <taxon>Viridiplantae</taxon>
        <taxon>Streptophyta</taxon>
        <taxon>Embryophyta</taxon>
        <taxon>Tracheophyta</taxon>
        <taxon>Spermatophyta</taxon>
        <taxon>Magnoliopsida</taxon>
        <taxon>eudicotyledons</taxon>
        <taxon>Gunneridae</taxon>
        <taxon>Pentapetalae</taxon>
        <taxon>asterids</taxon>
        <taxon>campanulids</taxon>
        <taxon>Asterales</taxon>
        <taxon>Asteraceae</taxon>
        <taxon>Asteroideae</taxon>
        <taxon>Anthemideae</taxon>
        <taxon>Anthemidinae</taxon>
        <taxon>Tanacetum</taxon>
    </lineage>
</organism>
<evidence type="ECO:0000256" key="1">
    <source>
        <dbReference type="PROSITE-ProRule" id="PRU00047"/>
    </source>
</evidence>
<reference evidence="5" key="2">
    <citation type="submission" date="2022-01" db="EMBL/GenBank/DDBJ databases">
        <authorList>
            <person name="Yamashiro T."/>
            <person name="Shiraishi A."/>
            <person name="Satake H."/>
            <person name="Nakayama K."/>
        </authorList>
    </citation>
    <scope>NUCLEOTIDE SEQUENCE</scope>
</reference>
<dbReference type="InterPro" id="IPR000477">
    <property type="entry name" value="RT_dom"/>
</dbReference>
<keyword evidence="1" id="KW-0863">Zinc-finger</keyword>
<dbReference type="EMBL" id="BQNB010011723">
    <property type="protein sequence ID" value="GJS94328.1"/>
    <property type="molecule type" value="Genomic_DNA"/>
</dbReference>
<dbReference type="InterPro" id="IPR036875">
    <property type="entry name" value="Znf_CCHC_sf"/>
</dbReference>
<dbReference type="InterPro" id="IPR005162">
    <property type="entry name" value="Retrotrans_gag_dom"/>
</dbReference>
<evidence type="ECO:0000256" key="2">
    <source>
        <dbReference type="SAM" id="MobiDB-lite"/>
    </source>
</evidence>